<evidence type="ECO:0000256" key="1">
    <source>
        <dbReference type="ARBA" id="ARBA00000832"/>
    </source>
</evidence>
<dbReference type="EC" id="3.1.1.31" evidence="5 7"/>
<dbReference type="GO" id="GO:0005975">
    <property type="term" value="P:carbohydrate metabolic process"/>
    <property type="evidence" value="ECO:0007669"/>
    <property type="project" value="UniProtKB-UniRule"/>
</dbReference>
<dbReference type="AlphaFoldDB" id="A0A0R3LXD0"/>
<dbReference type="GO" id="GO:0006098">
    <property type="term" value="P:pentose-phosphate shunt"/>
    <property type="evidence" value="ECO:0007669"/>
    <property type="project" value="UniProtKB-UniPathway"/>
</dbReference>
<dbReference type="PANTHER" id="PTHR11054">
    <property type="entry name" value="6-PHOSPHOGLUCONOLACTONASE"/>
    <property type="match status" value="1"/>
</dbReference>
<name>A0A0R3LXD0_9BRAD</name>
<dbReference type="STRING" id="1518501.CQ10_23535"/>
<evidence type="ECO:0000256" key="2">
    <source>
        <dbReference type="ARBA" id="ARBA00002681"/>
    </source>
</evidence>
<feature type="domain" description="Glucosamine/galactosamine-6-phosphate isomerase" evidence="8">
    <location>
        <begin position="16"/>
        <end position="237"/>
    </location>
</feature>
<proteinExistence type="inferred from homology"/>
<dbReference type="EMBL" id="LLXX01000025">
    <property type="protein sequence ID" value="KRR12722.1"/>
    <property type="molecule type" value="Genomic_DNA"/>
</dbReference>
<evidence type="ECO:0000256" key="4">
    <source>
        <dbReference type="ARBA" id="ARBA00010662"/>
    </source>
</evidence>
<evidence type="ECO:0000256" key="6">
    <source>
        <dbReference type="ARBA" id="ARBA00020337"/>
    </source>
</evidence>
<comment type="similarity">
    <text evidence="4 7">Belongs to the glucosamine/galactosamine-6-phosphate isomerase family. 6-phosphogluconolactonase subfamily.</text>
</comment>
<dbReference type="Proteomes" id="UP000051913">
    <property type="component" value="Unassembled WGS sequence"/>
</dbReference>
<dbReference type="NCBIfam" id="TIGR01198">
    <property type="entry name" value="pgl"/>
    <property type="match status" value="1"/>
</dbReference>
<dbReference type="GO" id="GO:0017057">
    <property type="term" value="F:6-phosphogluconolactonase activity"/>
    <property type="evidence" value="ECO:0007669"/>
    <property type="project" value="UniProtKB-UniRule"/>
</dbReference>
<accession>A0A0R3LXD0</accession>
<keyword evidence="10" id="KW-1185">Reference proteome</keyword>
<dbReference type="CDD" id="cd01400">
    <property type="entry name" value="6PGL"/>
    <property type="match status" value="1"/>
</dbReference>
<dbReference type="UniPathway" id="UPA00115">
    <property type="reaction ID" value="UER00409"/>
</dbReference>
<evidence type="ECO:0000259" key="8">
    <source>
        <dbReference type="Pfam" id="PF01182"/>
    </source>
</evidence>
<keyword evidence="7" id="KW-0378">Hydrolase</keyword>
<dbReference type="SUPFAM" id="SSF100950">
    <property type="entry name" value="NagB/RpiA/CoA transferase-like"/>
    <property type="match status" value="1"/>
</dbReference>
<sequence>MAANDNRHVIAVTDGAAMAATAAEHLLARTAANSGRVAICLTGGSSPKLLYQLLATEAYRSRIPWERVHWFIGDERFVPADDPLNNMGMAQTIFLNQCAPTANIHPIPTATADPADPDRGAALYERELQSFYGADTLDQARPLFDLVLMGVGPDGHTASLFPGDPALDENARWVVGVPRANVVPFVPRITLTLPTLASCHEMLFEVSGRDKRAILTRLFAGENLPANRAQSSGETTWLVDREALPGDFGGQ</sequence>
<comment type="function">
    <text evidence="2 7">Hydrolysis of 6-phosphogluconolactone to 6-phosphogluconate.</text>
</comment>
<evidence type="ECO:0000256" key="7">
    <source>
        <dbReference type="RuleBase" id="RU365095"/>
    </source>
</evidence>
<dbReference type="InterPro" id="IPR039104">
    <property type="entry name" value="6PGL"/>
</dbReference>
<dbReference type="Pfam" id="PF01182">
    <property type="entry name" value="Glucosamine_iso"/>
    <property type="match status" value="1"/>
</dbReference>
<evidence type="ECO:0000256" key="3">
    <source>
        <dbReference type="ARBA" id="ARBA00004961"/>
    </source>
</evidence>
<reference evidence="9 10" key="1">
    <citation type="submission" date="2014-03" db="EMBL/GenBank/DDBJ databases">
        <title>Bradyrhizobium valentinum sp. nov., isolated from effective nodules of Lupinus mariae-josephae, a lupine endemic of basic-lime soils in Eastern Spain.</title>
        <authorList>
            <person name="Duran D."/>
            <person name="Rey L."/>
            <person name="Navarro A."/>
            <person name="Busquets A."/>
            <person name="Imperial J."/>
            <person name="Ruiz-Argueso T."/>
        </authorList>
    </citation>
    <scope>NUCLEOTIDE SEQUENCE [LARGE SCALE GENOMIC DNA]</scope>
    <source>
        <strain evidence="9 10">LmjM3</strain>
    </source>
</reference>
<dbReference type="PANTHER" id="PTHR11054:SF0">
    <property type="entry name" value="6-PHOSPHOGLUCONOLACTONASE"/>
    <property type="match status" value="1"/>
</dbReference>
<gene>
    <name evidence="7" type="primary">pgl</name>
    <name evidence="9" type="ORF">CP49_08625</name>
</gene>
<evidence type="ECO:0000313" key="9">
    <source>
        <dbReference type="EMBL" id="KRR12722.1"/>
    </source>
</evidence>
<protein>
    <recommendedName>
        <fullName evidence="6 7">6-phosphogluconolactonase</fullName>
        <shortName evidence="7">6PGL</shortName>
        <ecNumber evidence="5 7">3.1.1.31</ecNumber>
    </recommendedName>
</protein>
<dbReference type="InterPro" id="IPR005900">
    <property type="entry name" value="6-phosphogluconolactonase_DevB"/>
</dbReference>
<dbReference type="RefSeq" id="WP_057848872.1">
    <property type="nucleotide sequence ID" value="NZ_LLXX01000025.1"/>
</dbReference>
<evidence type="ECO:0000256" key="5">
    <source>
        <dbReference type="ARBA" id="ARBA00013198"/>
    </source>
</evidence>
<comment type="catalytic activity">
    <reaction evidence="1 7">
        <text>6-phospho-D-glucono-1,5-lactone + H2O = 6-phospho-D-gluconate + H(+)</text>
        <dbReference type="Rhea" id="RHEA:12556"/>
        <dbReference type="ChEBI" id="CHEBI:15377"/>
        <dbReference type="ChEBI" id="CHEBI:15378"/>
        <dbReference type="ChEBI" id="CHEBI:57955"/>
        <dbReference type="ChEBI" id="CHEBI:58759"/>
        <dbReference type="EC" id="3.1.1.31"/>
    </reaction>
</comment>
<dbReference type="Gene3D" id="3.40.50.1360">
    <property type="match status" value="1"/>
</dbReference>
<dbReference type="InterPro" id="IPR037171">
    <property type="entry name" value="NagB/RpiA_transferase-like"/>
</dbReference>
<comment type="caution">
    <text evidence="9">The sequence shown here is derived from an EMBL/GenBank/DDBJ whole genome shotgun (WGS) entry which is preliminary data.</text>
</comment>
<evidence type="ECO:0000313" key="10">
    <source>
        <dbReference type="Proteomes" id="UP000051913"/>
    </source>
</evidence>
<dbReference type="InterPro" id="IPR006148">
    <property type="entry name" value="Glc/Gal-6P_isomerase"/>
</dbReference>
<organism evidence="9 10">
    <name type="scientific">Bradyrhizobium valentinum</name>
    <dbReference type="NCBI Taxonomy" id="1518501"/>
    <lineage>
        <taxon>Bacteria</taxon>
        <taxon>Pseudomonadati</taxon>
        <taxon>Pseudomonadota</taxon>
        <taxon>Alphaproteobacteria</taxon>
        <taxon>Hyphomicrobiales</taxon>
        <taxon>Nitrobacteraceae</taxon>
        <taxon>Bradyrhizobium</taxon>
    </lineage>
</organism>
<comment type="pathway">
    <text evidence="3 7">Carbohydrate degradation; pentose phosphate pathway; D-ribulose 5-phosphate from D-glucose 6-phosphate (oxidative stage): step 2/3.</text>
</comment>